<dbReference type="SUPFAM" id="SSF46689">
    <property type="entry name" value="Homeodomain-like"/>
    <property type="match status" value="1"/>
</dbReference>
<feature type="domain" description="BetI-type transcriptional repressor C-terminal" evidence="1">
    <location>
        <begin position="119"/>
        <end position="199"/>
    </location>
</feature>
<accession>A0ABT8GA49</accession>
<comment type="caution">
    <text evidence="2">The sequence shown here is derived from an EMBL/GenBank/DDBJ whole genome shotgun (WGS) entry which is preliminary data.</text>
</comment>
<dbReference type="Pfam" id="PF13977">
    <property type="entry name" value="TetR_C_6"/>
    <property type="match status" value="1"/>
</dbReference>
<proteinExistence type="predicted"/>
<evidence type="ECO:0000313" key="3">
    <source>
        <dbReference type="Proteomes" id="UP001172728"/>
    </source>
</evidence>
<reference evidence="2" key="1">
    <citation type="submission" date="2023-06" db="EMBL/GenBank/DDBJ databases">
        <title>Sysu t00192.</title>
        <authorList>
            <person name="Gao L."/>
            <person name="Fang B.-Z."/>
            <person name="Li W.-J."/>
        </authorList>
    </citation>
    <scope>NUCLEOTIDE SEQUENCE</scope>
    <source>
        <strain evidence="2">SYSU T00192</strain>
    </source>
</reference>
<evidence type="ECO:0000313" key="2">
    <source>
        <dbReference type="EMBL" id="MDN4476000.1"/>
    </source>
</evidence>
<dbReference type="RefSeq" id="WP_301133687.1">
    <property type="nucleotide sequence ID" value="NZ_JAUHPW010000006.1"/>
</dbReference>
<dbReference type="Proteomes" id="UP001172728">
    <property type="component" value="Unassembled WGS sequence"/>
</dbReference>
<evidence type="ECO:0000259" key="1">
    <source>
        <dbReference type="Pfam" id="PF13977"/>
    </source>
</evidence>
<dbReference type="InterPro" id="IPR039538">
    <property type="entry name" value="BetI_C"/>
</dbReference>
<dbReference type="Gene3D" id="1.10.357.10">
    <property type="entry name" value="Tetracycline Repressor, domain 2"/>
    <property type="match status" value="1"/>
</dbReference>
<name>A0ABT8GA49_9MICO</name>
<dbReference type="InterPro" id="IPR036271">
    <property type="entry name" value="Tet_transcr_reg_TetR-rel_C_sf"/>
</dbReference>
<protein>
    <submittedName>
        <fullName evidence="2">TetR family transcriptional regulator C-terminal domain-containing protein</fullName>
    </submittedName>
</protein>
<gene>
    <name evidence="2" type="ORF">QQX09_09050</name>
</gene>
<dbReference type="EMBL" id="JAUHPW010000006">
    <property type="protein sequence ID" value="MDN4476000.1"/>
    <property type="molecule type" value="Genomic_DNA"/>
</dbReference>
<dbReference type="SUPFAM" id="SSF48498">
    <property type="entry name" value="Tetracyclin repressor-like, C-terminal domain"/>
    <property type="match status" value="1"/>
</dbReference>
<keyword evidence="3" id="KW-1185">Reference proteome</keyword>
<dbReference type="InterPro" id="IPR009057">
    <property type="entry name" value="Homeodomain-like_sf"/>
</dbReference>
<sequence length="219" mass="24205">MTHDTGIEGPAGGRLRLERDEHALATAALDEITQRGWREGSLARVAEAAGMTPAHASRVYPDERELLIDVLRLRDDLGIELLPETPRDGRGMLQAFIDIARFGTETPGTIELFGTLATAATAPEHPGHEYFRARYAWLRGLLVDALRELEEEGELKRRCDPQGVAAQAIALLDGLQIQWLLDRDVIDVEGLLRSFLDRNLHEPLEPARPIVAPRTSAPA</sequence>
<organism evidence="2 3">
    <name type="scientific">Demequina litoralis</name>
    <dbReference type="NCBI Taxonomy" id="3051660"/>
    <lineage>
        <taxon>Bacteria</taxon>
        <taxon>Bacillati</taxon>
        <taxon>Actinomycetota</taxon>
        <taxon>Actinomycetes</taxon>
        <taxon>Micrococcales</taxon>
        <taxon>Demequinaceae</taxon>
        <taxon>Demequina</taxon>
    </lineage>
</organism>